<dbReference type="GO" id="GO:0006886">
    <property type="term" value="P:intracellular protein transport"/>
    <property type="evidence" value="ECO:0007669"/>
    <property type="project" value="InterPro"/>
</dbReference>
<dbReference type="Pfam" id="PF22603">
    <property type="entry name" value="RAE1_2_domI_C"/>
    <property type="match status" value="1"/>
</dbReference>
<dbReference type="PANTHER" id="PTHR11787:SF4">
    <property type="entry name" value="CHM, RAB ESCORT PROTEIN 1"/>
    <property type="match status" value="1"/>
</dbReference>
<dbReference type="PRINTS" id="PR00893">
    <property type="entry name" value="RABESCORT"/>
</dbReference>
<dbReference type="GO" id="GO:0005092">
    <property type="term" value="F:GDP-dissociation inhibitor activity"/>
    <property type="evidence" value="ECO:0007669"/>
    <property type="project" value="InterPro"/>
</dbReference>
<evidence type="ECO:0000256" key="4">
    <source>
        <dbReference type="ARBA" id="ARBA00022490"/>
    </source>
</evidence>
<dbReference type="Gene3D" id="3.50.50.60">
    <property type="entry name" value="FAD/NAD(P)-binding domain"/>
    <property type="match status" value="2"/>
</dbReference>
<protein>
    <recommendedName>
        <fullName evidence="6">RAE1/2 domain-containing protein</fullName>
    </recommendedName>
</protein>
<evidence type="ECO:0000256" key="5">
    <source>
        <dbReference type="SAM" id="MobiDB-lite"/>
    </source>
</evidence>
<comment type="caution">
    <text evidence="7">The sequence shown here is derived from an EMBL/GenBank/DDBJ whole genome shotgun (WGS) entry which is preliminary data.</text>
</comment>
<dbReference type="GO" id="GO:0005096">
    <property type="term" value="F:GTPase activator activity"/>
    <property type="evidence" value="ECO:0007669"/>
    <property type="project" value="UniProtKB-KW"/>
</dbReference>
<comment type="similarity">
    <text evidence="2">Belongs to the Rab GDI family.</text>
</comment>
<dbReference type="PIRSF" id="PIRSF016550">
    <property type="entry name" value="Rab_ger_ger_transf_A_euk"/>
    <property type="match status" value="1"/>
</dbReference>
<dbReference type="GO" id="GO:0016192">
    <property type="term" value="P:vesicle-mediated transport"/>
    <property type="evidence" value="ECO:0007669"/>
    <property type="project" value="TreeGrafter"/>
</dbReference>
<feature type="region of interest" description="Disordered" evidence="5">
    <location>
        <begin position="114"/>
        <end position="161"/>
    </location>
</feature>
<dbReference type="Gene3D" id="3.30.519.10">
    <property type="entry name" value="Guanine Nucleotide Dissociation Inhibitor, domain 2"/>
    <property type="match status" value="1"/>
</dbReference>
<feature type="compositionally biased region" description="Basic and acidic residues" evidence="5">
    <location>
        <begin position="135"/>
        <end position="150"/>
    </location>
</feature>
<evidence type="ECO:0000256" key="1">
    <source>
        <dbReference type="ARBA" id="ARBA00004514"/>
    </source>
</evidence>
<dbReference type="EMBL" id="JASPKZ010000046">
    <property type="protein sequence ID" value="KAJ9600791.1"/>
    <property type="molecule type" value="Genomic_DNA"/>
</dbReference>
<feature type="domain" description="RAE1/2" evidence="6">
    <location>
        <begin position="409"/>
        <end position="570"/>
    </location>
</feature>
<evidence type="ECO:0000256" key="2">
    <source>
        <dbReference type="ARBA" id="ARBA00005593"/>
    </source>
</evidence>
<comment type="subcellular location">
    <subcellularLocation>
        <location evidence="1">Cytoplasm</location>
        <location evidence="1">Cytosol</location>
    </subcellularLocation>
</comment>
<dbReference type="FunFam" id="1.10.405.10:FF:000003">
    <property type="entry name" value="Rab proteins geranylgeranyltransferase component A"/>
    <property type="match status" value="1"/>
</dbReference>
<dbReference type="GO" id="GO:0007264">
    <property type="term" value="P:small GTPase-mediated signal transduction"/>
    <property type="evidence" value="ECO:0007669"/>
    <property type="project" value="InterPro"/>
</dbReference>
<dbReference type="Pfam" id="PF00996">
    <property type="entry name" value="GDI"/>
    <property type="match status" value="2"/>
</dbReference>
<keyword evidence="4" id="KW-0963">Cytoplasm</keyword>
<keyword evidence="3" id="KW-0343">GTPase activation</keyword>
<reference evidence="7" key="1">
    <citation type="journal article" date="2023" name="IScience">
        <title>Live-bearing cockroach genome reveals convergent evolutionary mechanisms linked to viviparity in insects and beyond.</title>
        <authorList>
            <person name="Fouks B."/>
            <person name="Harrison M.C."/>
            <person name="Mikhailova A.A."/>
            <person name="Marchal E."/>
            <person name="English S."/>
            <person name="Carruthers M."/>
            <person name="Jennings E.C."/>
            <person name="Chiamaka E.L."/>
            <person name="Frigard R.A."/>
            <person name="Pippel M."/>
            <person name="Attardo G.M."/>
            <person name="Benoit J.B."/>
            <person name="Bornberg-Bauer E."/>
            <person name="Tobe S.S."/>
        </authorList>
    </citation>
    <scope>NUCLEOTIDE SEQUENCE</scope>
    <source>
        <strain evidence="7">Stay&amp;Tobe</strain>
    </source>
</reference>
<organism evidence="7 8">
    <name type="scientific">Diploptera punctata</name>
    <name type="common">Pacific beetle cockroach</name>
    <dbReference type="NCBI Taxonomy" id="6984"/>
    <lineage>
        <taxon>Eukaryota</taxon>
        <taxon>Metazoa</taxon>
        <taxon>Ecdysozoa</taxon>
        <taxon>Arthropoda</taxon>
        <taxon>Hexapoda</taxon>
        <taxon>Insecta</taxon>
        <taxon>Pterygota</taxon>
        <taxon>Neoptera</taxon>
        <taxon>Polyneoptera</taxon>
        <taxon>Dictyoptera</taxon>
        <taxon>Blattodea</taxon>
        <taxon>Blaberoidea</taxon>
        <taxon>Blaberidae</taxon>
        <taxon>Diplopterinae</taxon>
        <taxon>Diploptera</taxon>
    </lineage>
</organism>
<dbReference type="GO" id="GO:0005968">
    <property type="term" value="C:Rab-protein geranylgeranyltransferase complex"/>
    <property type="evidence" value="ECO:0007669"/>
    <property type="project" value="InterPro"/>
</dbReference>
<dbReference type="SUPFAM" id="SSF51905">
    <property type="entry name" value="FAD/NAD(P)-binding domain"/>
    <property type="match status" value="1"/>
</dbReference>
<accession>A0AAD8ESL4</accession>
<dbReference type="GO" id="GO:0005634">
    <property type="term" value="C:nucleus"/>
    <property type="evidence" value="ECO:0007669"/>
    <property type="project" value="TreeGrafter"/>
</dbReference>
<reference evidence="7" key="2">
    <citation type="submission" date="2023-05" db="EMBL/GenBank/DDBJ databases">
        <authorList>
            <person name="Fouks B."/>
        </authorList>
    </citation>
    <scope>NUCLEOTIDE SEQUENCE</scope>
    <source>
        <strain evidence="7">Stay&amp;Tobe</strain>
        <tissue evidence="7">Testes</tissue>
    </source>
</reference>
<dbReference type="InterPro" id="IPR054420">
    <property type="entry name" value="RAE1_2_domI_C"/>
</dbReference>
<gene>
    <name evidence="7" type="ORF">L9F63_001071</name>
</gene>
<name>A0AAD8ESL4_DIPPU</name>
<evidence type="ECO:0000259" key="6">
    <source>
        <dbReference type="Pfam" id="PF22603"/>
    </source>
</evidence>
<dbReference type="AlphaFoldDB" id="A0AAD8ESL4"/>
<dbReference type="InterPro" id="IPR018203">
    <property type="entry name" value="GDP_dissociation_inhibitor"/>
</dbReference>
<dbReference type="SUPFAM" id="SSF54373">
    <property type="entry name" value="FAD-linked reductases, C-terminal domain"/>
    <property type="match status" value="1"/>
</dbReference>
<dbReference type="InterPro" id="IPR001738">
    <property type="entry name" value="Rab_escort"/>
</dbReference>
<feature type="non-terminal residue" evidence="7">
    <location>
        <position position="581"/>
    </location>
</feature>
<proteinExistence type="inferred from homology"/>
<dbReference type="PRINTS" id="PR00891">
    <property type="entry name" value="RABGDIREP"/>
</dbReference>
<evidence type="ECO:0000313" key="8">
    <source>
        <dbReference type="Proteomes" id="UP001233999"/>
    </source>
</evidence>
<feature type="compositionally biased region" description="Acidic residues" evidence="5">
    <location>
        <begin position="518"/>
        <end position="528"/>
    </location>
</feature>
<evidence type="ECO:0000256" key="3">
    <source>
        <dbReference type="ARBA" id="ARBA00022468"/>
    </source>
</evidence>
<dbReference type="Proteomes" id="UP001233999">
    <property type="component" value="Unassembled WGS sequence"/>
</dbReference>
<feature type="region of interest" description="Disordered" evidence="5">
    <location>
        <begin position="501"/>
        <end position="529"/>
    </location>
</feature>
<dbReference type="GO" id="GO:0005829">
    <property type="term" value="C:cytosol"/>
    <property type="evidence" value="ECO:0007669"/>
    <property type="project" value="UniProtKB-SubCell"/>
</dbReference>
<evidence type="ECO:0000313" key="7">
    <source>
        <dbReference type="EMBL" id="KAJ9600791.1"/>
    </source>
</evidence>
<dbReference type="PANTHER" id="PTHR11787">
    <property type="entry name" value="RAB GDP-DISSOCIATION INHIBITOR"/>
    <property type="match status" value="1"/>
</dbReference>
<sequence>MEDDLPTAYDVIVVGTGMTESIIAAAASRIGKKVLHLDSNEYYGGLWASFNFEGLQKWMEDCRQPPTVSEDNVALSESKEGETMMKAGNQFSVVFNIEEKWYILEELEESLENQSFSKNTQTDTEEQGKAGGDVDNAKKSEDESEKKEGEGSESDAGDSKDIAFQGPIKQWSQSKLKKEYRKFNLDLAPKLLFARGSLVELLISSNIARYAEFRSVTRVLTWLNGRLEPVPCSRADVFATHHVTVVEKRMLMKLLTVCMEYENSAKEFEGFEDKPFIDYLKSKKLTPNLLHYVLYAIAMASNTTPCMEGVARTQRFLNSLGRYGNTPFLWPMYGSGEIPQCFCRLCAVFGGLYHLKRAAEAVIVSSGEDAKTTCKGIVSGGQRLDTSHLVMGVGYAPPQFLQGAPSGGLSRGIFVTDRTLTFLLDADKESLTLLQFPPIDGTSQPVTVIEVGPSTNACPLGLYVVHMTCKQQKTAREDLQAVVDHLLHIEFSDGTVSRIETDTQSTQTVSAKKHSEEGEGVEATEDEKSEQVTTLKPQVFWSLFFNCPETSDCDLSASVPANVYLCSGPDLDLDFEYAVKQ</sequence>
<dbReference type="InterPro" id="IPR036188">
    <property type="entry name" value="FAD/NAD-bd_sf"/>
</dbReference>
<keyword evidence="8" id="KW-1185">Reference proteome</keyword>
<dbReference type="FunFam" id="3.50.50.60:FF:000108">
    <property type="entry name" value="Rab proteins geranylgeranyltransferase component A"/>
    <property type="match status" value="1"/>
</dbReference>